<dbReference type="RefSeq" id="WP_006285076.1">
    <property type="nucleotide sequence ID" value="NZ_BALG01000047.1"/>
</dbReference>
<sequence length="74" mass="8402">MQVRVYAVRTVRTECGWHMGMTLDWRVDAGYWLAEDGGKGRGRKLVVLQPAMPICIGLAVLEDFAECKEMDQWG</sequence>
<accession>M9LN55</accession>
<evidence type="ECO:0000313" key="2">
    <source>
        <dbReference type="Proteomes" id="UP000029453"/>
    </source>
</evidence>
<keyword evidence="1" id="KW-0804">Transcription</keyword>
<dbReference type="Proteomes" id="UP000029453">
    <property type="component" value="Unassembled WGS sequence"/>
</dbReference>
<dbReference type="EMBL" id="BALG01000047">
    <property type="protein sequence ID" value="GAC41726.1"/>
    <property type="molecule type" value="Genomic_DNA"/>
</dbReference>
<organism evidence="1 2">
    <name type="scientific">Paenibacillus popilliae ATCC 14706</name>
    <dbReference type="NCBI Taxonomy" id="1212764"/>
    <lineage>
        <taxon>Bacteria</taxon>
        <taxon>Bacillati</taxon>
        <taxon>Bacillota</taxon>
        <taxon>Bacilli</taxon>
        <taxon>Bacillales</taxon>
        <taxon>Paenibacillaceae</taxon>
        <taxon>Paenibacillus</taxon>
    </lineage>
</organism>
<protein>
    <submittedName>
        <fullName evidence="1">DNA-directed RNA polymerase</fullName>
    </submittedName>
</protein>
<gene>
    <name evidence="1" type="ORF">PPOP_1077</name>
</gene>
<proteinExistence type="predicted"/>
<keyword evidence="1" id="KW-0240">DNA-directed RNA polymerase</keyword>
<evidence type="ECO:0000313" key="1">
    <source>
        <dbReference type="EMBL" id="GAC41726.1"/>
    </source>
</evidence>
<comment type="caution">
    <text evidence="1">The sequence shown here is derived from an EMBL/GenBank/DDBJ whole genome shotgun (WGS) entry which is preliminary data.</text>
</comment>
<name>M9LN55_PAEPP</name>
<keyword evidence="2" id="KW-1185">Reference proteome</keyword>
<dbReference type="AlphaFoldDB" id="M9LN55"/>
<dbReference type="OrthoDB" id="2077914at2"/>
<dbReference type="GO" id="GO:0000428">
    <property type="term" value="C:DNA-directed RNA polymerase complex"/>
    <property type="evidence" value="ECO:0007669"/>
    <property type="project" value="UniProtKB-KW"/>
</dbReference>
<reference evidence="1 2" key="1">
    <citation type="submission" date="2012-10" db="EMBL/GenBank/DDBJ databases">
        <title>Draft Genome Sequence of Paenibacillus popilliae ATCC 14706T.</title>
        <authorList>
            <person name="Iiyama K."/>
            <person name="Mori K."/>
            <person name="Mon H."/>
            <person name="Chieda Y."/>
            <person name="Lee J.M."/>
            <person name="Kusakabe T."/>
            <person name="Tashiro K."/>
            <person name="Asano S."/>
            <person name="Yasunaga-Aoki C."/>
            <person name="Shimizu S."/>
        </authorList>
    </citation>
    <scope>NUCLEOTIDE SEQUENCE [LARGE SCALE GENOMIC DNA]</scope>
    <source>
        <strain evidence="1 2">ATCC 14706</strain>
    </source>
</reference>